<accession>A0A517VZ79</accession>
<dbReference type="InterPro" id="IPR021136">
    <property type="entry name" value="Flagellar_hook_control-like_C"/>
</dbReference>
<feature type="compositionally biased region" description="Polar residues" evidence="1">
    <location>
        <begin position="416"/>
        <end position="443"/>
    </location>
</feature>
<dbReference type="EMBL" id="CP037920">
    <property type="protein sequence ID" value="QDT98316.1"/>
    <property type="molecule type" value="Genomic_DNA"/>
</dbReference>
<feature type="compositionally biased region" description="Basic and acidic residues" evidence="1">
    <location>
        <begin position="38"/>
        <end position="104"/>
    </location>
</feature>
<proteinExistence type="predicted"/>
<dbReference type="CDD" id="cd17470">
    <property type="entry name" value="T3SS_Flik_C"/>
    <property type="match status" value="1"/>
</dbReference>
<evidence type="ECO:0000259" key="2">
    <source>
        <dbReference type="Pfam" id="PF02120"/>
    </source>
</evidence>
<feature type="compositionally biased region" description="Low complexity" evidence="1">
    <location>
        <begin position="107"/>
        <end position="127"/>
    </location>
</feature>
<dbReference type="RefSeq" id="WP_144986872.1">
    <property type="nucleotide sequence ID" value="NZ_CP037920.1"/>
</dbReference>
<evidence type="ECO:0000256" key="1">
    <source>
        <dbReference type="SAM" id="MobiDB-lite"/>
    </source>
</evidence>
<feature type="region of interest" description="Disordered" evidence="1">
    <location>
        <begin position="330"/>
        <end position="349"/>
    </location>
</feature>
<feature type="compositionally biased region" description="Polar residues" evidence="1">
    <location>
        <begin position="566"/>
        <end position="586"/>
    </location>
</feature>
<dbReference type="KEGG" id="gaw:V144x_38020"/>
<feature type="compositionally biased region" description="Basic and acidic residues" evidence="1">
    <location>
        <begin position="595"/>
        <end position="614"/>
    </location>
</feature>
<dbReference type="InterPro" id="IPR038610">
    <property type="entry name" value="FliK-like_C_sf"/>
</dbReference>
<feature type="region of interest" description="Disordered" evidence="1">
    <location>
        <begin position="385"/>
        <end position="443"/>
    </location>
</feature>
<feature type="compositionally biased region" description="Polar residues" evidence="1">
    <location>
        <begin position="392"/>
        <end position="409"/>
    </location>
</feature>
<evidence type="ECO:0000313" key="3">
    <source>
        <dbReference type="EMBL" id="QDT98316.1"/>
    </source>
</evidence>
<dbReference type="Pfam" id="PF02120">
    <property type="entry name" value="Flg_hook"/>
    <property type="match status" value="1"/>
</dbReference>
<dbReference type="Proteomes" id="UP000318704">
    <property type="component" value="Chromosome"/>
</dbReference>
<evidence type="ECO:0000313" key="4">
    <source>
        <dbReference type="Proteomes" id="UP000318704"/>
    </source>
</evidence>
<feature type="domain" description="Flagellar hook-length control protein-like C-terminal" evidence="2">
    <location>
        <begin position="484"/>
        <end position="559"/>
    </location>
</feature>
<dbReference type="AlphaFoldDB" id="A0A517VZ79"/>
<gene>
    <name evidence="3" type="ORF">V144x_38020</name>
</gene>
<dbReference type="Gene3D" id="3.30.750.140">
    <property type="match status" value="1"/>
</dbReference>
<reference evidence="3 4" key="1">
    <citation type="submission" date="2019-03" db="EMBL/GenBank/DDBJ databases">
        <title>Deep-cultivation of Planctomycetes and their phenomic and genomic characterization uncovers novel biology.</title>
        <authorList>
            <person name="Wiegand S."/>
            <person name="Jogler M."/>
            <person name="Boedeker C."/>
            <person name="Pinto D."/>
            <person name="Vollmers J."/>
            <person name="Rivas-Marin E."/>
            <person name="Kohn T."/>
            <person name="Peeters S.H."/>
            <person name="Heuer A."/>
            <person name="Rast P."/>
            <person name="Oberbeckmann S."/>
            <person name="Bunk B."/>
            <person name="Jeske O."/>
            <person name="Meyerdierks A."/>
            <person name="Storesund J.E."/>
            <person name="Kallscheuer N."/>
            <person name="Luecker S."/>
            <person name="Lage O.M."/>
            <person name="Pohl T."/>
            <person name="Merkel B.J."/>
            <person name="Hornburger P."/>
            <person name="Mueller R.-W."/>
            <person name="Bruemmer F."/>
            <person name="Labrenz M."/>
            <person name="Spormann A.M."/>
            <person name="Op den Camp H."/>
            <person name="Overmann J."/>
            <person name="Amann R."/>
            <person name="Jetten M.S.M."/>
            <person name="Mascher T."/>
            <person name="Medema M.H."/>
            <person name="Devos D.P."/>
            <person name="Kaster A.-K."/>
            <person name="Ovreas L."/>
            <person name="Rohde M."/>
            <person name="Galperin M.Y."/>
            <person name="Jogler C."/>
        </authorList>
    </citation>
    <scope>NUCLEOTIDE SEQUENCE [LARGE SCALE GENOMIC DNA]</scope>
    <source>
        <strain evidence="3 4">V144</strain>
    </source>
</reference>
<feature type="region of interest" description="Disordered" evidence="1">
    <location>
        <begin position="1"/>
        <end position="141"/>
    </location>
</feature>
<sequence>MSSSHKVSILDLPAPDLSQYGKTNLDINPGASRSADSTYRRQLSESLSKKQSDSTVDRRQETESRSVDFQSDQKRSSKTDTHSRSNADYREDQVQQRESRRDNNTEAYQESRSSKSASEAIQSAQESQTKENSESVEAIEESGLSTIQEVKLSENEAKGQVYSLFESTLSTQSEEQLAQELIIGDGEIQPPANFQVAEDQTDISLPTDVTETNSLETLPIPEGLADLLQKQVVDMSQTEINQQVQADKTNGVNSTSQLDDTLQALAEGDEAASEQNVLLNSEELLGIQITEELKEAIEEFEAKNSDHSSGSTEESEINIQAVLQQRYLRSNNQEQSESSSEESDQSELTLDHESIQTISETVIEQVQPEANSEQTDITKIVNESTARDSEGVDQQSEEVATVPGNQNLNPGLDIQTRAQSDASKISPISQENTPTNDNSQPVSQQVGLNQTAKVAGNQGTVSVGPTIDANQVEQLVERISSSIRQSQSTGQQLKIRLSPPELGTLQIEVSLKNGEYLAKLEVQNSHAQKVINDNIAQLKEALAKTGVSIDRIDVHINTDASEDQRSSNSDAQSQTANDFDANQFSENSDESEQWQEERAHSDETVAREDTEKVEQNSPQVMRSQGFEAENVEEIDVQI</sequence>
<keyword evidence="3" id="KW-0282">Flagellum</keyword>
<name>A0A517VZ79_9PLAN</name>
<keyword evidence="3" id="KW-0966">Cell projection</keyword>
<protein>
    <submittedName>
        <fullName evidence="3">Flagellar hook-length control protein FliK</fullName>
    </submittedName>
</protein>
<feature type="region of interest" description="Disordered" evidence="1">
    <location>
        <begin position="558"/>
        <end position="638"/>
    </location>
</feature>
<organism evidence="3 4">
    <name type="scientific">Gimesia aquarii</name>
    <dbReference type="NCBI Taxonomy" id="2527964"/>
    <lineage>
        <taxon>Bacteria</taxon>
        <taxon>Pseudomonadati</taxon>
        <taxon>Planctomycetota</taxon>
        <taxon>Planctomycetia</taxon>
        <taxon>Planctomycetales</taxon>
        <taxon>Planctomycetaceae</taxon>
        <taxon>Gimesia</taxon>
    </lineage>
</organism>
<feature type="compositionally biased region" description="Acidic residues" evidence="1">
    <location>
        <begin position="629"/>
        <end position="638"/>
    </location>
</feature>
<keyword evidence="3" id="KW-0969">Cilium</keyword>